<evidence type="ECO:0000256" key="7">
    <source>
        <dbReference type="SAM" id="Phobius"/>
    </source>
</evidence>
<keyword evidence="7" id="KW-1133">Transmembrane helix</keyword>
<sequence length="550" mass="59452">MEGDLSNCHTHPSFFSSETGVYSSKHPPRALPQDPLQDLVSFLFSHEHLGTTALVDSSSGSSISYQELKSMVASTASGLRNAGVSANEVVLLLLPTTILYPVLFLGVLHAGAVATTMNPLSSTEEIMKSVGACNPVVAFTSPDRVENINGLGIRAIAVPDALDFDSTEFSPFASVLSGGDGGELPRPEIRQTDTACILYSSGTSGLMKGVVLSHANMIAAAELFVRFEALQYTAETWKNVYLAALPMFHVYGLVLFAVGLLSLGSTVVVMRRFNAEEAARAIERFEVTHFPLVPPVLGALVRARSATGCEMRSLKQVSSGAAPLSNKVVQDFLQAFPRVDFIQGYGMTESTAVGTRGFNTEKLKKHNSVGLLAPNMQAKVVDCYTGACLPPGKSGELWLRGPGIMKGYLNDEKATSSTIDKNGWLRTADIAYFDEDGYLYVLDRLKDIIKYKGYQIAPADLEAVLISHPEIIDAGVTSGEDEEDGEIPVAFVVRKPGSEFSADEVMKYVSKKVAPYKKVRRVVFVQSIPKSPTGKIMRRLLRGNHAISRM</sequence>
<comment type="catalytic activity">
    <reaction evidence="6">
        <text>(E)-4-coumarate + ATP + CoA = (E)-4-coumaroyl-CoA + AMP + diphosphate</text>
        <dbReference type="Rhea" id="RHEA:19641"/>
        <dbReference type="ChEBI" id="CHEBI:12876"/>
        <dbReference type="ChEBI" id="CHEBI:30616"/>
        <dbReference type="ChEBI" id="CHEBI:33019"/>
        <dbReference type="ChEBI" id="CHEBI:57287"/>
        <dbReference type="ChEBI" id="CHEBI:85008"/>
        <dbReference type="ChEBI" id="CHEBI:456215"/>
        <dbReference type="EC" id="6.2.1.12"/>
    </reaction>
    <physiologicalReaction direction="left-to-right" evidence="6">
        <dbReference type="Rhea" id="RHEA:19642"/>
    </physiologicalReaction>
</comment>
<dbReference type="SUPFAM" id="SSF56801">
    <property type="entry name" value="Acetyl-CoA synthetase-like"/>
    <property type="match status" value="1"/>
</dbReference>
<dbReference type="Gene3D" id="3.40.50.12780">
    <property type="entry name" value="N-terminal domain of ligase-like"/>
    <property type="match status" value="1"/>
</dbReference>
<dbReference type="InterPro" id="IPR000873">
    <property type="entry name" value="AMP-dep_synth/lig_dom"/>
</dbReference>
<evidence type="ECO:0000256" key="2">
    <source>
        <dbReference type="ARBA" id="ARBA00012959"/>
    </source>
</evidence>
<dbReference type="Pfam" id="PF00501">
    <property type="entry name" value="AMP-binding"/>
    <property type="match status" value="1"/>
</dbReference>
<keyword evidence="5" id="KW-0067">ATP-binding</keyword>
<feature type="domain" description="AMP-dependent synthetase/ligase" evidence="8">
    <location>
        <begin position="48"/>
        <end position="409"/>
    </location>
</feature>
<dbReference type="GO" id="GO:0005777">
    <property type="term" value="C:peroxisome"/>
    <property type="evidence" value="ECO:0007669"/>
    <property type="project" value="TreeGrafter"/>
</dbReference>
<dbReference type="GO" id="GO:0016207">
    <property type="term" value="F:4-coumarate-CoA ligase activity"/>
    <property type="evidence" value="ECO:0007669"/>
    <property type="project" value="UniProtKB-EC"/>
</dbReference>
<dbReference type="Pfam" id="PF13193">
    <property type="entry name" value="AMP-binding_C"/>
    <property type="match status" value="1"/>
</dbReference>
<comment type="similarity">
    <text evidence="1">Belongs to the ATP-dependent AMP-binding enzyme family.</text>
</comment>
<feature type="domain" description="AMP-binding enzyme C-terminal" evidence="9">
    <location>
        <begin position="461"/>
        <end position="535"/>
    </location>
</feature>
<protein>
    <recommendedName>
        <fullName evidence="2">4-coumarate--CoA ligase</fullName>
        <ecNumber evidence="2">6.2.1.12</ecNumber>
    </recommendedName>
</protein>
<dbReference type="InterPro" id="IPR042099">
    <property type="entry name" value="ANL_N_sf"/>
</dbReference>
<evidence type="ECO:0000313" key="10">
    <source>
        <dbReference type="EMBL" id="KAJ6812233.1"/>
    </source>
</evidence>
<dbReference type="FunFam" id="3.40.50.12780:FF:000003">
    <property type="entry name" value="Long-chain-fatty-acid--CoA ligase FadD"/>
    <property type="match status" value="1"/>
</dbReference>
<accession>A0AAX6F7U0</accession>
<organism evidence="10 11">
    <name type="scientific">Iris pallida</name>
    <name type="common">Sweet iris</name>
    <dbReference type="NCBI Taxonomy" id="29817"/>
    <lineage>
        <taxon>Eukaryota</taxon>
        <taxon>Viridiplantae</taxon>
        <taxon>Streptophyta</taxon>
        <taxon>Embryophyta</taxon>
        <taxon>Tracheophyta</taxon>
        <taxon>Spermatophyta</taxon>
        <taxon>Magnoliopsida</taxon>
        <taxon>Liliopsida</taxon>
        <taxon>Asparagales</taxon>
        <taxon>Iridaceae</taxon>
        <taxon>Iridoideae</taxon>
        <taxon>Irideae</taxon>
        <taxon>Iris</taxon>
    </lineage>
</organism>
<dbReference type="Gene3D" id="3.30.300.30">
    <property type="match status" value="1"/>
</dbReference>
<keyword evidence="3 10" id="KW-0436">Ligase</keyword>
<evidence type="ECO:0000256" key="3">
    <source>
        <dbReference type="ARBA" id="ARBA00022598"/>
    </source>
</evidence>
<feature type="transmembrane region" description="Helical" evidence="7">
    <location>
        <begin position="89"/>
        <end position="112"/>
    </location>
</feature>
<keyword evidence="7" id="KW-0812">Transmembrane</keyword>
<evidence type="ECO:0000259" key="9">
    <source>
        <dbReference type="Pfam" id="PF13193"/>
    </source>
</evidence>
<name>A0AAX6F7U0_IRIPA</name>
<dbReference type="InterPro" id="IPR020845">
    <property type="entry name" value="AMP-binding_CS"/>
</dbReference>
<proteinExistence type="inferred from homology"/>
<evidence type="ECO:0000259" key="8">
    <source>
        <dbReference type="Pfam" id="PF00501"/>
    </source>
</evidence>
<dbReference type="GO" id="GO:0009698">
    <property type="term" value="P:phenylpropanoid metabolic process"/>
    <property type="evidence" value="ECO:0007669"/>
    <property type="project" value="UniProtKB-ARBA"/>
</dbReference>
<reference evidence="10" key="1">
    <citation type="journal article" date="2023" name="GigaByte">
        <title>Genome assembly of the bearded iris, Iris pallida Lam.</title>
        <authorList>
            <person name="Bruccoleri R.E."/>
            <person name="Oakeley E.J."/>
            <person name="Faust A.M.E."/>
            <person name="Altorfer M."/>
            <person name="Dessus-Babus S."/>
            <person name="Burckhardt D."/>
            <person name="Oertli M."/>
            <person name="Naumann U."/>
            <person name="Petersen F."/>
            <person name="Wong J."/>
        </authorList>
    </citation>
    <scope>NUCLEOTIDE SEQUENCE</scope>
    <source>
        <strain evidence="10">GSM-AAB239-AS_SAM_17_03QT</strain>
    </source>
</reference>
<dbReference type="Proteomes" id="UP001140949">
    <property type="component" value="Unassembled WGS sequence"/>
</dbReference>
<dbReference type="FunFam" id="3.30.300.30:FF:000007">
    <property type="entry name" value="4-coumarate--CoA ligase 2"/>
    <property type="match status" value="1"/>
</dbReference>
<dbReference type="InterPro" id="IPR025110">
    <property type="entry name" value="AMP-bd_C"/>
</dbReference>
<evidence type="ECO:0000313" key="11">
    <source>
        <dbReference type="Proteomes" id="UP001140949"/>
    </source>
</evidence>
<keyword evidence="11" id="KW-1185">Reference proteome</keyword>
<dbReference type="CDD" id="cd05904">
    <property type="entry name" value="4CL"/>
    <property type="match status" value="1"/>
</dbReference>
<gene>
    <name evidence="10" type="ORF">M6B38_149020</name>
</gene>
<dbReference type="GO" id="GO:0106290">
    <property type="term" value="F:trans-cinnamate-CoA ligase activity"/>
    <property type="evidence" value="ECO:0007669"/>
    <property type="project" value="UniProtKB-ARBA"/>
</dbReference>
<dbReference type="EC" id="6.2.1.12" evidence="2"/>
<dbReference type="AlphaFoldDB" id="A0AAX6F7U0"/>
<keyword evidence="4" id="KW-0547">Nucleotide-binding</keyword>
<evidence type="ECO:0000256" key="5">
    <source>
        <dbReference type="ARBA" id="ARBA00022840"/>
    </source>
</evidence>
<reference evidence="10" key="2">
    <citation type="submission" date="2023-04" db="EMBL/GenBank/DDBJ databases">
        <authorList>
            <person name="Bruccoleri R.E."/>
            <person name="Oakeley E.J."/>
            <person name="Faust A.-M."/>
            <person name="Dessus-Babus S."/>
            <person name="Altorfer M."/>
            <person name="Burckhardt D."/>
            <person name="Oertli M."/>
            <person name="Naumann U."/>
            <person name="Petersen F."/>
            <person name="Wong J."/>
        </authorList>
    </citation>
    <scope>NUCLEOTIDE SEQUENCE</scope>
    <source>
        <strain evidence="10">GSM-AAB239-AS_SAM_17_03QT</strain>
        <tissue evidence="10">Leaf</tissue>
    </source>
</reference>
<dbReference type="EMBL" id="JANAVB010031219">
    <property type="protein sequence ID" value="KAJ6812233.1"/>
    <property type="molecule type" value="Genomic_DNA"/>
</dbReference>
<evidence type="ECO:0000256" key="6">
    <source>
        <dbReference type="ARBA" id="ARBA00034252"/>
    </source>
</evidence>
<comment type="caution">
    <text evidence="10">The sequence shown here is derived from an EMBL/GenBank/DDBJ whole genome shotgun (WGS) entry which is preliminary data.</text>
</comment>
<dbReference type="PANTHER" id="PTHR24096">
    <property type="entry name" value="LONG-CHAIN-FATTY-ACID--COA LIGASE"/>
    <property type="match status" value="1"/>
</dbReference>
<dbReference type="GO" id="GO:0005524">
    <property type="term" value="F:ATP binding"/>
    <property type="evidence" value="ECO:0007669"/>
    <property type="project" value="UniProtKB-KW"/>
</dbReference>
<dbReference type="PANTHER" id="PTHR24096:SF149">
    <property type="entry name" value="AMP-BINDING DOMAIN-CONTAINING PROTEIN-RELATED"/>
    <property type="match status" value="1"/>
</dbReference>
<feature type="transmembrane region" description="Helical" evidence="7">
    <location>
        <begin position="248"/>
        <end position="270"/>
    </location>
</feature>
<dbReference type="PROSITE" id="PS00455">
    <property type="entry name" value="AMP_BINDING"/>
    <property type="match status" value="1"/>
</dbReference>
<keyword evidence="7" id="KW-0472">Membrane</keyword>
<dbReference type="GO" id="GO:0006744">
    <property type="term" value="P:ubiquinone biosynthetic process"/>
    <property type="evidence" value="ECO:0007669"/>
    <property type="project" value="TreeGrafter"/>
</dbReference>
<evidence type="ECO:0000256" key="4">
    <source>
        <dbReference type="ARBA" id="ARBA00022741"/>
    </source>
</evidence>
<dbReference type="InterPro" id="IPR045851">
    <property type="entry name" value="AMP-bd_C_sf"/>
</dbReference>
<evidence type="ECO:0000256" key="1">
    <source>
        <dbReference type="ARBA" id="ARBA00006432"/>
    </source>
</evidence>